<dbReference type="SMART" id="SM00458">
    <property type="entry name" value="RICIN"/>
    <property type="match status" value="1"/>
</dbReference>
<evidence type="ECO:0000313" key="4">
    <source>
        <dbReference type="EMBL" id="QYA18404.1"/>
    </source>
</evidence>
<dbReference type="InterPro" id="IPR000772">
    <property type="entry name" value="Ricin_B_lectin"/>
</dbReference>
<evidence type="ECO:0000256" key="1">
    <source>
        <dbReference type="SAM" id="MobiDB-lite"/>
    </source>
</evidence>
<organism evidence="4">
    <name type="scientific">Clandestinovirus</name>
    <dbReference type="NCBI Taxonomy" id="2831644"/>
    <lineage>
        <taxon>Viruses</taxon>
    </lineage>
</organism>
<feature type="domain" description="Ricin B lectin" evidence="3">
    <location>
        <begin position="112"/>
        <end position="240"/>
    </location>
</feature>
<keyword evidence="2" id="KW-0472">Membrane</keyword>
<evidence type="ECO:0000259" key="3">
    <source>
        <dbReference type="SMART" id="SM00458"/>
    </source>
</evidence>
<dbReference type="SUPFAM" id="SSF50370">
    <property type="entry name" value="Ricin B-like lectins"/>
    <property type="match status" value="1"/>
</dbReference>
<accession>A0A8F8KL79</accession>
<keyword evidence="2" id="KW-1133">Transmembrane helix</keyword>
<feature type="region of interest" description="Disordered" evidence="1">
    <location>
        <begin position="49"/>
        <end position="108"/>
    </location>
</feature>
<dbReference type="Pfam" id="PF00652">
    <property type="entry name" value="Ricin_B_lectin"/>
    <property type="match status" value="1"/>
</dbReference>
<dbReference type="PROSITE" id="PS50231">
    <property type="entry name" value="RICIN_B_LECTIN"/>
    <property type="match status" value="1"/>
</dbReference>
<dbReference type="CDD" id="cd00161">
    <property type="entry name" value="beta-trefoil_Ricin-like"/>
    <property type="match status" value="1"/>
</dbReference>
<proteinExistence type="predicted"/>
<keyword evidence="2" id="KW-0812">Transmembrane</keyword>
<dbReference type="EMBL" id="MZ420154">
    <property type="protein sequence ID" value="QYA18404.1"/>
    <property type="molecule type" value="Genomic_DNA"/>
</dbReference>
<feature type="transmembrane region" description="Helical" evidence="2">
    <location>
        <begin position="20"/>
        <end position="41"/>
    </location>
</feature>
<sequence length="466" mass="49960">MQPYFQNLQPQPQRGFGTGAIIATSLASLTVLGGIGAYLLLKPTEPAVNPIVPTPPPQSQSQQSQQKQQPQTTQTPETPQTVPTPEPDPVPEPAKVEPPKPAPLTPMGFPPGTFFIRSVRNPDLVLDINNASKAAQTEAIVWTYQGSDNQQYTADRQYLKPNHSGLILTAGKAGDPIVQMPEIADAELAKKQSWMLMPDGAIKLRDENICMDVAGNSTATGTKVIGWGCSGADNQKWTIVPQSNAASTFTPVKTQTQASLCYDAPKPGYECTATMCTVKDCPSGFANAGLFCTKPRYDRGVGTPKTECNPGDVKMGGLCYTIPQGYKMDVQGTVYKPCENGWRSDGTTCWIDAKTVPKEKVNCPGYDLACCYKGNGRCPDSTYVDNGCVCTRNVQTKSMDVHPINGYAPTRCADGKVFKDGACYSEAKPGYTCNATTCSADCPSGWESNGVSCKKPSYDRGVGKPC</sequence>
<feature type="compositionally biased region" description="Low complexity" evidence="1">
    <location>
        <begin position="59"/>
        <end position="81"/>
    </location>
</feature>
<feature type="compositionally biased region" description="Pro residues" evidence="1">
    <location>
        <begin position="82"/>
        <end position="92"/>
    </location>
</feature>
<dbReference type="Gene3D" id="2.80.10.50">
    <property type="match status" value="2"/>
</dbReference>
<reference evidence="4" key="1">
    <citation type="submission" date="2021-06" db="EMBL/GenBank/DDBJ databases">
        <authorList>
            <person name="Rolland C."/>
        </authorList>
    </citation>
    <scope>NUCLEOTIDE SEQUENCE</scope>
    <source>
        <strain evidence="4">347.936635</strain>
    </source>
</reference>
<dbReference type="InterPro" id="IPR035992">
    <property type="entry name" value="Ricin_B-like_lectins"/>
</dbReference>
<protein>
    <submittedName>
        <fullName evidence="4">Hemagglutinin</fullName>
    </submittedName>
</protein>
<evidence type="ECO:0000256" key="2">
    <source>
        <dbReference type="SAM" id="Phobius"/>
    </source>
</evidence>
<gene>
    <name evidence="4" type="ORF">KOM_12_134</name>
</gene>
<name>A0A8F8KL79_9VIRU</name>